<dbReference type="Gene3D" id="2.30.30.60">
    <property type="match status" value="1"/>
</dbReference>
<dbReference type="Pfam" id="PF21082">
    <property type="entry name" value="MS_channel_3rd"/>
    <property type="match status" value="1"/>
</dbReference>
<feature type="domain" description="Mechanosensitive ion channel transmembrane helices 2/3" evidence="10">
    <location>
        <begin position="138"/>
        <end position="178"/>
    </location>
</feature>
<evidence type="ECO:0000256" key="2">
    <source>
        <dbReference type="ARBA" id="ARBA00008017"/>
    </source>
</evidence>
<comment type="subcellular location">
    <subcellularLocation>
        <location evidence="1">Cell membrane</location>
        <topology evidence="1">Multi-pass membrane protein</topology>
    </subcellularLocation>
</comment>
<proteinExistence type="inferred from homology"/>
<name>A0ABP8NDQ0_9BACT</name>
<evidence type="ECO:0000256" key="5">
    <source>
        <dbReference type="ARBA" id="ARBA00022989"/>
    </source>
</evidence>
<evidence type="ECO:0000256" key="1">
    <source>
        <dbReference type="ARBA" id="ARBA00004651"/>
    </source>
</evidence>
<keyword evidence="6 7" id="KW-0472">Membrane</keyword>
<feature type="domain" description="Mechanosensitive ion channel MscS" evidence="8">
    <location>
        <begin position="180"/>
        <end position="245"/>
    </location>
</feature>
<evidence type="ECO:0000259" key="8">
    <source>
        <dbReference type="Pfam" id="PF00924"/>
    </source>
</evidence>
<feature type="domain" description="Mechanosensitive ion channel MscS C-terminal" evidence="9">
    <location>
        <begin position="252"/>
        <end position="337"/>
    </location>
</feature>
<dbReference type="InterPro" id="IPR049278">
    <property type="entry name" value="MS_channel_C"/>
</dbReference>
<dbReference type="InterPro" id="IPR006685">
    <property type="entry name" value="MscS_channel_2nd"/>
</dbReference>
<dbReference type="EMBL" id="BAABFA010000010">
    <property type="protein sequence ID" value="GAA4464658.1"/>
    <property type="molecule type" value="Genomic_DNA"/>
</dbReference>
<dbReference type="Gene3D" id="1.10.287.1260">
    <property type="match status" value="1"/>
</dbReference>
<keyword evidence="5 7" id="KW-1133">Transmembrane helix</keyword>
<feature type="transmembrane region" description="Helical" evidence="7">
    <location>
        <begin position="157"/>
        <end position="190"/>
    </location>
</feature>
<keyword evidence="3" id="KW-1003">Cell membrane</keyword>
<dbReference type="InterPro" id="IPR011066">
    <property type="entry name" value="MscS_channel_C_sf"/>
</dbReference>
<evidence type="ECO:0000313" key="12">
    <source>
        <dbReference type="Proteomes" id="UP001500067"/>
    </source>
</evidence>
<evidence type="ECO:0000313" key="11">
    <source>
        <dbReference type="EMBL" id="GAA4464658.1"/>
    </source>
</evidence>
<evidence type="ECO:0000256" key="3">
    <source>
        <dbReference type="ARBA" id="ARBA00022475"/>
    </source>
</evidence>
<keyword evidence="12" id="KW-1185">Reference proteome</keyword>
<evidence type="ECO:0000259" key="9">
    <source>
        <dbReference type="Pfam" id="PF21082"/>
    </source>
</evidence>
<feature type="transmembrane region" description="Helical" evidence="7">
    <location>
        <begin position="132"/>
        <end position="151"/>
    </location>
</feature>
<gene>
    <name evidence="11" type="ORF">GCM10023093_15490</name>
</gene>
<evidence type="ECO:0000256" key="4">
    <source>
        <dbReference type="ARBA" id="ARBA00022692"/>
    </source>
</evidence>
<dbReference type="PANTHER" id="PTHR30566:SF25">
    <property type="entry name" value="INNER MEMBRANE PROTEIN"/>
    <property type="match status" value="1"/>
</dbReference>
<dbReference type="InterPro" id="IPR023408">
    <property type="entry name" value="MscS_beta-dom_sf"/>
</dbReference>
<dbReference type="SUPFAM" id="SSF82689">
    <property type="entry name" value="Mechanosensitive channel protein MscS (YggB), C-terminal domain"/>
    <property type="match status" value="1"/>
</dbReference>
<accession>A0ABP8NDQ0</accession>
<comment type="similarity">
    <text evidence="2">Belongs to the MscS (TC 1.A.23) family.</text>
</comment>
<dbReference type="PANTHER" id="PTHR30566">
    <property type="entry name" value="YNAI-RELATED MECHANOSENSITIVE ION CHANNEL"/>
    <property type="match status" value="1"/>
</dbReference>
<dbReference type="Pfam" id="PF00924">
    <property type="entry name" value="MS_channel_2nd"/>
    <property type="match status" value="1"/>
</dbReference>
<protein>
    <submittedName>
        <fullName evidence="11">Mechanosensitive ion channel family protein</fullName>
    </submittedName>
</protein>
<evidence type="ECO:0000256" key="6">
    <source>
        <dbReference type="ARBA" id="ARBA00023136"/>
    </source>
</evidence>
<feature type="transmembrane region" description="Helical" evidence="7">
    <location>
        <begin position="17"/>
        <end position="39"/>
    </location>
</feature>
<dbReference type="InterPro" id="IPR010920">
    <property type="entry name" value="LSM_dom_sf"/>
</dbReference>
<reference evidence="12" key="1">
    <citation type="journal article" date="2019" name="Int. J. Syst. Evol. Microbiol.">
        <title>The Global Catalogue of Microorganisms (GCM) 10K type strain sequencing project: providing services to taxonomists for standard genome sequencing and annotation.</title>
        <authorList>
            <consortium name="The Broad Institute Genomics Platform"/>
            <consortium name="The Broad Institute Genome Sequencing Center for Infectious Disease"/>
            <person name="Wu L."/>
            <person name="Ma J."/>
        </authorList>
    </citation>
    <scope>NUCLEOTIDE SEQUENCE [LARGE SCALE GENOMIC DNA]</scope>
    <source>
        <strain evidence="12">JCM 32105</strain>
    </source>
</reference>
<feature type="transmembrane region" description="Helical" evidence="7">
    <location>
        <begin position="90"/>
        <end position="111"/>
    </location>
</feature>
<dbReference type="InterPro" id="IPR049142">
    <property type="entry name" value="MS_channel_1st"/>
</dbReference>
<comment type="caution">
    <text evidence="11">The sequence shown here is derived from an EMBL/GenBank/DDBJ whole genome shotgun (WGS) entry which is preliminary data.</text>
</comment>
<sequence>MHFLLDKVFFNNTVQDWTIAVGIVVGTIIGVAIAGGAVIRSLKKAAERTVNHYDDILILAVEKFIFPLLYLGGIYAALSYLTLPPKADKVIHWLLLLLYTYFILRIVTGVIQYMVTSFLSKQEGGDTKQKQARGFIIIAKFVVWVVGFVFVLDNLGFNVSAIIAGLGVGGIAIALAAQTVLGDLFAYFIIFFDRPFEIGDNISFDKEQGTVEYIGVKSTRIRTLNGQLLICSNKDLTNARVNNYRSLSKRRVVFKIGVVYQTPAHVVAALPDMIRDIVTAHEQVEYERGHFIGFGESSLDIEFVYYIMAPEYKTYMDIQQDINLTILRTFEQQGIRFAHPTRTLYVQEQAAK</sequence>
<dbReference type="SUPFAM" id="SSF82861">
    <property type="entry name" value="Mechanosensitive channel protein MscS (YggB), transmembrane region"/>
    <property type="match status" value="1"/>
</dbReference>
<dbReference type="InterPro" id="IPR011014">
    <property type="entry name" value="MscS_channel_TM-2"/>
</dbReference>
<feature type="transmembrane region" description="Helical" evidence="7">
    <location>
        <begin position="60"/>
        <end position="78"/>
    </location>
</feature>
<keyword evidence="4 7" id="KW-0812">Transmembrane</keyword>
<evidence type="ECO:0000256" key="7">
    <source>
        <dbReference type="SAM" id="Phobius"/>
    </source>
</evidence>
<dbReference type="Pfam" id="PF21088">
    <property type="entry name" value="MS_channel_1st"/>
    <property type="match status" value="1"/>
</dbReference>
<dbReference type="RefSeq" id="WP_345081104.1">
    <property type="nucleotide sequence ID" value="NZ_BAABFA010000010.1"/>
</dbReference>
<dbReference type="Gene3D" id="3.30.70.100">
    <property type="match status" value="1"/>
</dbReference>
<evidence type="ECO:0000259" key="10">
    <source>
        <dbReference type="Pfam" id="PF21088"/>
    </source>
</evidence>
<organism evidence="11 12">
    <name type="scientific">Nemorincola caseinilytica</name>
    <dbReference type="NCBI Taxonomy" id="2054315"/>
    <lineage>
        <taxon>Bacteria</taxon>
        <taxon>Pseudomonadati</taxon>
        <taxon>Bacteroidota</taxon>
        <taxon>Chitinophagia</taxon>
        <taxon>Chitinophagales</taxon>
        <taxon>Chitinophagaceae</taxon>
        <taxon>Nemorincola</taxon>
    </lineage>
</organism>
<dbReference type="Proteomes" id="UP001500067">
    <property type="component" value="Unassembled WGS sequence"/>
</dbReference>
<dbReference type="SUPFAM" id="SSF50182">
    <property type="entry name" value="Sm-like ribonucleoproteins"/>
    <property type="match status" value="1"/>
</dbReference>